<accession>A0A099I5C7</accession>
<comment type="caution">
    <text evidence="1">The sequence shown here is derived from an EMBL/GenBank/DDBJ whole genome shotgun (WGS) entry which is preliminary data.</text>
</comment>
<sequence>MNIELLNVRIYIQKNEVISDAIGNRRNAWKDYYTCYATVSAEAGKESTDAGLVVDDSKIDFTIRYCKKAAALTSTGYRIQFGNELYDILAVDHMNFKRKCIKLSCQKVRR</sequence>
<dbReference type="NCBIfam" id="TIGR01563">
    <property type="entry name" value="gp16_SPP1"/>
    <property type="match status" value="1"/>
</dbReference>
<dbReference type="InterPro" id="IPR008767">
    <property type="entry name" value="Phage_SPP1_head-tail_adaptor"/>
</dbReference>
<dbReference type="Gene3D" id="2.40.10.270">
    <property type="entry name" value="Bacteriophage SPP1 head-tail adaptor protein"/>
    <property type="match status" value="1"/>
</dbReference>
<dbReference type="Pfam" id="PF05521">
    <property type="entry name" value="Phage_HCP"/>
    <property type="match status" value="1"/>
</dbReference>
<name>A0A099I5C7_CLOIN</name>
<gene>
    <name evidence="1" type="ORF">CIAN88_14410</name>
</gene>
<organism evidence="1 2">
    <name type="scientific">Clostridium innocuum</name>
    <dbReference type="NCBI Taxonomy" id="1522"/>
    <lineage>
        <taxon>Bacteria</taxon>
        <taxon>Bacillati</taxon>
        <taxon>Bacillota</taxon>
        <taxon>Clostridia</taxon>
        <taxon>Eubacteriales</taxon>
        <taxon>Clostridiaceae</taxon>
        <taxon>Clostridium</taxon>
    </lineage>
</organism>
<evidence type="ECO:0000313" key="1">
    <source>
        <dbReference type="EMBL" id="KGJ52442.1"/>
    </source>
</evidence>
<dbReference type="InterPro" id="IPR038666">
    <property type="entry name" value="SSP1_head-tail_sf"/>
</dbReference>
<reference evidence="1 2" key="1">
    <citation type="submission" date="2014-08" db="EMBL/GenBank/DDBJ databases">
        <title>Clostridium innocuum, an unnegligible vancomycin-resistant pathogen causing extra-intestinal infections.</title>
        <authorList>
            <person name="Feng Y."/>
            <person name="Chiu C.-H."/>
        </authorList>
    </citation>
    <scope>NUCLEOTIDE SEQUENCE [LARGE SCALE GENOMIC DNA]</scope>
    <source>
        <strain evidence="1 2">AN88</strain>
    </source>
</reference>
<dbReference type="AlphaFoldDB" id="A0A099I5C7"/>
<proteinExistence type="predicted"/>
<evidence type="ECO:0000313" key="2">
    <source>
        <dbReference type="Proteomes" id="UP000030008"/>
    </source>
</evidence>
<protein>
    <submittedName>
        <fullName evidence="1">Head-tail adaptor protein</fullName>
    </submittedName>
</protein>
<dbReference type="EMBL" id="JQIF01000065">
    <property type="protein sequence ID" value="KGJ52442.1"/>
    <property type="molecule type" value="Genomic_DNA"/>
</dbReference>
<dbReference type="RefSeq" id="WP_044906150.1">
    <property type="nucleotide sequence ID" value="NZ_JQIF01000065.1"/>
</dbReference>
<dbReference type="Proteomes" id="UP000030008">
    <property type="component" value="Unassembled WGS sequence"/>
</dbReference>